<proteinExistence type="predicted"/>
<protein>
    <submittedName>
        <fullName evidence="1">OsmC-like protein</fullName>
    </submittedName>
</protein>
<evidence type="ECO:0000313" key="1">
    <source>
        <dbReference type="EMBL" id="TFK67392.1"/>
    </source>
</evidence>
<gene>
    <name evidence="1" type="ORF">BDN72DRAFT_843172</name>
</gene>
<name>A0ACD3AP43_9AGAR</name>
<sequence length="167" mass="17701">MSSLSRNVLRSSLKNFSAAQKSSLQYPLRTAVTLKNHKYTVQAVAQGKGRNGDVVSDDFKLTVASPKELGGTGEGTNPEQLFAMGYSTCFLGALQAVANKLGKAEMAKNAVVHATVSLGEANEIPGFGIEVEIKVEGIDEELLKAGHDFCPYSRALTRGANVKVSLA</sequence>
<organism evidence="1 2">
    <name type="scientific">Pluteus cervinus</name>
    <dbReference type="NCBI Taxonomy" id="181527"/>
    <lineage>
        <taxon>Eukaryota</taxon>
        <taxon>Fungi</taxon>
        <taxon>Dikarya</taxon>
        <taxon>Basidiomycota</taxon>
        <taxon>Agaricomycotina</taxon>
        <taxon>Agaricomycetes</taxon>
        <taxon>Agaricomycetidae</taxon>
        <taxon>Agaricales</taxon>
        <taxon>Pluteineae</taxon>
        <taxon>Pluteaceae</taxon>
        <taxon>Pluteus</taxon>
    </lineage>
</organism>
<accession>A0ACD3AP43</accession>
<dbReference type="EMBL" id="ML208377">
    <property type="protein sequence ID" value="TFK67392.1"/>
    <property type="molecule type" value="Genomic_DNA"/>
</dbReference>
<dbReference type="Proteomes" id="UP000308600">
    <property type="component" value="Unassembled WGS sequence"/>
</dbReference>
<keyword evidence="2" id="KW-1185">Reference proteome</keyword>
<evidence type="ECO:0000313" key="2">
    <source>
        <dbReference type="Proteomes" id="UP000308600"/>
    </source>
</evidence>
<reference evidence="1 2" key="1">
    <citation type="journal article" date="2019" name="Nat. Ecol. Evol.">
        <title>Megaphylogeny resolves global patterns of mushroom evolution.</title>
        <authorList>
            <person name="Varga T."/>
            <person name="Krizsan K."/>
            <person name="Foldi C."/>
            <person name="Dima B."/>
            <person name="Sanchez-Garcia M."/>
            <person name="Sanchez-Ramirez S."/>
            <person name="Szollosi G.J."/>
            <person name="Szarkandi J.G."/>
            <person name="Papp V."/>
            <person name="Albert L."/>
            <person name="Andreopoulos W."/>
            <person name="Angelini C."/>
            <person name="Antonin V."/>
            <person name="Barry K.W."/>
            <person name="Bougher N.L."/>
            <person name="Buchanan P."/>
            <person name="Buyck B."/>
            <person name="Bense V."/>
            <person name="Catcheside P."/>
            <person name="Chovatia M."/>
            <person name="Cooper J."/>
            <person name="Damon W."/>
            <person name="Desjardin D."/>
            <person name="Finy P."/>
            <person name="Geml J."/>
            <person name="Haridas S."/>
            <person name="Hughes K."/>
            <person name="Justo A."/>
            <person name="Karasinski D."/>
            <person name="Kautmanova I."/>
            <person name="Kiss B."/>
            <person name="Kocsube S."/>
            <person name="Kotiranta H."/>
            <person name="LaButti K.M."/>
            <person name="Lechner B.E."/>
            <person name="Liimatainen K."/>
            <person name="Lipzen A."/>
            <person name="Lukacs Z."/>
            <person name="Mihaltcheva S."/>
            <person name="Morgado L.N."/>
            <person name="Niskanen T."/>
            <person name="Noordeloos M.E."/>
            <person name="Ohm R.A."/>
            <person name="Ortiz-Santana B."/>
            <person name="Ovrebo C."/>
            <person name="Racz N."/>
            <person name="Riley R."/>
            <person name="Savchenko A."/>
            <person name="Shiryaev A."/>
            <person name="Soop K."/>
            <person name="Spirin V."/>
            <person name="Szebenyi C."/>
            <person name="Tomsovsky M."/>
            <person name="Tulloss R.E."/>
            <person name="Uehling J."/>
            <person name="Grigoriev I.V."/>
            <person name="Vagvolgyi C."/>
            <person name="Papp T."/>
            <person name="Martin F.M."/>
            <person name="Miettinen O."/>
            <person name="Hibbett D.S."/>
            <person name="Nagy L.G."/>
        </authorList>
    </citation>
    <scope>NUCLEOTIDE SEQUENCE [LARGE SCALE GENOMIC DNA]</scope>
    <source>
        <strain evidence="1 2">NL-1719</strain>
    </source>
</reference>